<feature type="compositionally biased region" description="Basic and acidic residues" evidence="1">
    <location>
        <begin position="15"/>
        <end position="33"/>
    </location>
</feature>
<evidence type="ECO:0000313" key="3">
    <source>
        <dbReference type="Proteomes" id="UP001276659"/>
    </source>
</evidence>
<dbReference type="EMBL" id="JASNWA010000009">
    <property type="protein sequence ID" value="KAK3170298.1"/>
    <property type="molecule type" value="Genomic_DNA"/>
</dbReference>
<name>A0AAD9Z418_9LECA</name>
<dbReference type="AlphaFoldDB" id="A0AAD9Z418"/>
<dbReference type="Proteomes" id="UP001276659">
    <property type="component" value="Unassembled WGS sequence"/>
</dbReference>
<accession>A0AAD9Z418</accession>
<protein>
    <submittedName>
        <fullName evidence="2">Uncharacterized protein</fullName>
    </submittedName>
</protein>
<evidence type="ECO:0000256" key="1">
    <source>
        <dbReference type="SAM" id="MobiDB-lite"/>
    </source>
</evidence>
<reference evidence="2" key="1">
    <citation type="submission" date="2022-11" db="EMBL/GenBank/DDBJ databases">
        <title>Chromosomal genome sequence assembly and mating type (MAT) locus characterization of the leprose asexual lichenized fungus Lepraria neglecta (Nyl.) Erichsen.</title>
        <authorList>
            <person name="Allen J.L."/>
            <person name="Pfeffer B."/>
        </authorList>
    </citation>
    <scope>NUCLEOTIDE SEQUENCE</scope>
    <source>
        <strain evidence="2">Allen 5258</strain>
    </source>
</reference>
<proteinExistence type="predicted"/>
<keyword evidence="3" id="KW-1185">Reference proteome</keyword>
<feature type="region of interest" description="Disordered" evidence="1">
    <location>
        <begin position="15"/>
        <end position="47"/>
    </location>
</feature>
<evidence type="ECO:0000313" key="2">
    <source>
        <dbReference type="EMBL" id="KAK3170298.1"/>
    </source>
</evidence>
<gene>
    <name evidence="2" type="ORF">OEA41_009685</name>
</gene>
<organism evidence="2 3">
    <name type="scientific">Lepraria neglecta</name>
    <dbReference type="NCBI Taxonomy" id="209136"/>
    <lineage>
        <taxon>Eukaryota</taxon>
        <taxon>Fungi</taxon>
        <taxon>Dikarya</taxon>
        <taxon>Ascomycota</taxon>
        <taxon>Pezizomycotina</taxon>
        <taxon>Lecanoromycetes</taxon>
        <taxon>OSLEUM clade</taxon>
        <taxon>Lecanoromycetidae</taxon>
        <taxon>Lecanorales</taxon>
        <taxon>Lecanorineae</taxon>
        <taxon>Stereocaulaceae</taxon>
        <taxon>Lepraria</taxon>
    </lineage>
</organism>
<comment type="caution">
    <text evidence="2">The sequence shown here is derived from an EMBL/GenBank/DDBJ whole genome shotgun (WGS) entry which is preliminary data.</text>
</comment>
<sequence length="181" mass="20840">MPLVFIGFAKAISDQRDVKAEKAEDDSDPRSNTEGEDAEDYEKAVSENAISEDEKTLMVMASYRDEGLKKNEPDWALRSDMTIEGLRSMLEDVSDLKFIVRCNVVNQSTKMMLKAFHKEFWKGYGEHIEYVTSTSNLQMDNAFTTLAYTDNATGVFYMLADYRNEFQHLMVTKIYVFFLNT</sequence>